<evidence type="ECO:0008006" key="3">
    <source>
        <dbReference type="Google" id="ProtNLM"/>
    </source>
</evidence>
<evidence type="ECO:0000313" key="1">
    <source>
        <dbReference type="EMBL" id="MDZ5757226.1"/>
    </source>
</evidence>
<name>A0AAW9JUS6_CARML</name>
<gene>
    <name evidence="1" type="ORF">RAK27_00985</name>
</gene>
<evidence type="ECO:0000313" key="2">
    <source>
        <dbReference type="Proteomes" id="UP001290462"/>
    </source>
</evidence>
<dbReference type="GeneID" id="83606817"/>
<accession>A0AAW9JUS6</accession>
<proteinExistence type="predicted"/>
<sequence>MNQALVKIVLMAIKEQFISEKAFYKDQLGITPQSWDRWKKGEQGLKAENMQKIALLFTDYEWMLVQKVCRNALILPEVAENPVSEFQHMKFYVAKKWVNSGIADLDFKRNDSKEETENSYRKPAVTTLRVSVNYEFWSYKDSIELRLPGIIQQQIEREKQDLLEWFNENIGEKFPPMTK</sequence>
<dbReference type="Proteomes" id="UP001290462">
    <property type="component" value="Unassembled WGS sequence"/>
</dbReference>
<dbReference type="RefSeq" id="WP_010054397.1">
    <property type="nucleotide sequence ID" value="NZ_BJOJ01000024.1"/>
</dbReference>
<reference evidence="1" key="1">
    <citation type="submission" date="2023-08" db="EMBL/GenBank/DDBJ databases">
        <title>Genomic characterization of piscicolin 126 produced by Carnobacterium maltaromaticum CM22 strain isolated from salmon (Salmo salar).</title>
        <authorList>
            <person name="Gonzalez-Gragera E."/>
            <person name="Garcia-Lopez J.D."/>
            <person name="Teso-Perez C."/>
            <person name="Gimenez-Hernandez I."/>
            <person name="Peralta-Sanchez J.M."/>
            <person name="Valdivia E."/>
            <person name="Montalban-Lopez M."/>
            <person name="Martin-Platero A.M."/>
            <person name="Banos A."/>
            <person name="Martinez-Bueno M."/>
        </authorList>
    </citation>
    <scope>NUCLEOTIDE SEQUENCE</scope>
    <source>
        <strain evidence="1">CM22</strain>
    </source>
</reference>
<organism evidence="1 2">
    <name type="scientific">Carnobacterium maltaromaticum</name>
    <name type="common">Carnobacterium piscicola</name>
    <dbReference type="NCBI Taxonomy" id="2751"/>
    <lineage>
        <taxon>Bacteria</taxon>
        <taxon>Bacillati</taxon>
        <taxon>Bacillota</taxon>
        <taxon>Bacilli</taxon>
        <taxon>Lactobacillales</taxon>
        <taxon>Carnobacteriaceae</taxon>
        <taxon>Carnobacterium</taxon>
    </lineage>
</organism>
<comment type="caution">
    <text evidence="1">The sequence shown here is derived from an EMBL/GenBank/DDBJ whole genome shotgun (WGS) entry which is preliminary data.</text>
</comment>
<dbReference type="AlphaFoldDB" id="A0AAW9JUS6"/>
<dbReference type="EMBL" id="JAVBVO010000001">
    <property type="protein sequence ID" value="MDZ5757226.1"/>
    <property type="molecule type" value="Genomic_DNA"/>
</dbReference>
<protein>
    <recommendedName>
        <fullName evidence="3">Transcriptional regulator</fullName>
    </recommendedName>
</protein>